<protein>
    <submittedName>
        <fullName evidence="1">Uncharacterized protein</fullName>
    </submittedName>
</protein>
<proteinExistence type="predicted"/>
<name>A0A2Z3GSA6_9BACT</name>
<gene>
    <name evidence="1" type="ORF">DDQ68_14755</name>
</gene>
<evidence type="ECO:0000313" key="2">
    <source>
        <dbReference type="Proteomes" id="UP000245999"/>
    </source>
</evidence>
<keyword evidence="2" id="KW-1185">Reference proteome</keyword>
<dbReference type="OrthoDB" id="1115707at2"/>
<dbReference type="RefSeq" id="WP_109656987.1">
    <property type="nucleotide sequence ID" value="NZ_CP029145.1"/>
</dbReference>
<dbReference type="AlphaFoldDB" id="A0A2Z3GSA6"/>
<accession>A0A2Z3GSA6</accession>
<evidence type="ECO:0000313" key="1">
    <source>
        <dbReference type="EMBL" id="AWM33935.1"/>
    </source>
</evidence>
<dbReference type="Proteomes" id="UP000245999">
    <property type="component" value="Chromosome"/>
</dbReference>
<sequence length="236" mass="26022">MPGPWARAGRLGRWLVHPFISQEPVFYRAAAVCLLAAVLFWQMNALNKTYSTRLSCPLAWHYDTARYVSLRPLPAAVPVVVTGQGWRLLRANLGMGLHPAELYPVPRPGTRYLSASTWQHSLQRALEGLQVDEWASDTLRLTFDHYATRRLPLVLAAPDSGRAPDYTAHFEPTSLTFRGPASVVAHLPNPYPVAVPAGTGPGIARLPVWAPALVHPAAAQVRAELRPQQPSQRSSY</sequence>
<organism evidence="1 2">
    <name type="scientific">Hymenobacter nivis</name>
    <dbReference type="NCBI Taxonomy" id="1850093"/>
    <lineage>
        <taxon>Bacteria</taxon>
        <taxon>Pseudomonadati</taxon>
        <taxon>Bacteroidota</taxon>
        <taxon>Cytophagia</taxon>
        <taxon>Cytophagales</taxon>
        <taxon>Hymenobacteraceae</taxon>
        <taxon>Hymenobacter</taxon>
    </lineage>
</organism>
<dbReference type="EMBL" id="CP029145">
    <property type="protein sequence ID" value="AWM33935.1"/>
    <property type="molecule type" value="Genomic_DNA"/>
</dbReference>
<dbReference type="KEGG" id="hnv:DDQ68_14755"/>
<reference evidence="2" key="1">
    <citation type="submission" date="2018-04" db="EMBL/GenBank/DDBJ databases">
        <title>Complete genome of Antarctic heterotrophic bacterium Hymenobacter nivis.</title>
        <authorList>
            <person name="Terashima M."/>
        </authorList>
    </citation>
    <scope>NUCLEOTIDE SEQUENCE [LARGE SCALE GENOMIC DNA]</scope>
    <source>
        <strain evidence="2">NBRC 111535</strain>
    </source>
</reference>